<sequence>MHKRFALVVGASGAIGQAICRRLAQDGWSLYLQYYKGKDRIDALYHELASNYREQEFMTVQADFSVADGAEQLVPHIFSLHAIVFANGQAYYGMLDDTSVEVMDALWRVHVQNPMRLCALLSSKLRQANGSIVVIGSIWGEAGASFEVAYSAVKGAQHAFVKAYAQEVAPSIRVNAILPGFIHTNMNGHLSEDEQQELLADIPMQRAGEPDEVAHMVAFYMSDATRYVTGQCVRINGGWYI</sequence>
<dbReference type="PRINTS" id="PR00081">
    <property type="entry name" value="GDHRDH"/>
</dbReference>
<reference evidence="3 4" key="1">
    <citation type="submission" date="2016-07" db="EMBL/GenBank/DDBJ databases">
        <title>Caryophanon latum genome sequencing.</title>
        <authorList>
            <person name="Verma A."/>
            <person name="Pal Y."/>
            <person name="Krishnamurthi S."/>
        </authorList>
    </citation>
    <scope>NUCLEOTIDE SEQUENCE [LARGE SCALE GENOMIC DNA]</scope>
    <source>
        <strain evidence="3 4">DSM 14151</strain>
    </source>
</reference>
<dbReference type="Pfam" id="PF13561">
    <property type="entry name" value="adh_short_C2"/>
    <property type="match status" value="1"/>
</dbReference>
<dbReference type="Proteomes" id="UP000093482">
    <property type="component" value="Unassembled WGS sequence"/>
</dbReference>
<keyword evidence="2" id="KW-0560">Oxidoreductase</keyword>
<dbReference type="NCBIfam" id="NF047420">
    <property type="entry name" value="EF_P_mod_YmfI"/>
    <property type="match status" value="1"/>
</dbReference>
<dbReference type="OrthoDB" id="9803333at2"/>
<comment type="similarity">
    <text evidence="1">Belongs to the short-chain dehydrogenases/reductases (SDR) family.</text>
</comment>
<dbReference type="RefSeq" id="WP_066462564.1">
    <property type="nucleotide sequence ID" value="NZ_MATO01000016.1"/>
</dbReference>
<evidence type="ECO:0000256" key="1">
    <source>
        <dbReference type="ARBA" id="ARBA00006484"/>
    </source>
</evidence>
<proteinExistence type="inferred from homology"/>
<dbReference type="PANTHER" id="PTHR43639">
    <property type="entry name" value="OXIDOREDUCTASE, SHORT-CHAIN DEHYDROGENASE/REDUCTASE FAMILY (AFU_ORTHOLOGUE AFUA_5G02870)"/>
    <property type="match status" value="1"/>
</dbReference>
<evidence type="ECO:0000256" key="2">
    <source>
        <dbReference type="ARBA" id="ARBA00023002"/>
    </source>
</evidence>
<protein>
    <submittedName>
        <fullName evidence="3">3-ketoacyl-ACP synthase</fullName>
    </submittedName>
</protein>
<dbReference type="InterPro" id="IPR002347">
    <property type="entry name" value="SDR_fam"/>
</dbReference>
<dbReference type="PANTHER" id="PTHR43639:SF1">
    <property type="entry name" value="SHORT-CHAIN DEHYDROGENASE_REDUCTASE FAMILY PROTEIN"/>
    <property type="match status" value="1"/>
</dbReference>
<evidence type="ECO:0000313" key="4">
    <source>
        <dbReference type="Proteomes" id="UP000093482"/>
    </source>
</evidence>
<dbReference type="GO" id="GO:0016491">
    <property type="term" value="F:oxidoreductase activity"/>
    <property type="evidence" value="ECO:0007669"/>
    <property type="project" value="UniProtKB-KW"/>
</dbReference>
<dbReference type="Gene3D" id="3.40.50.720">
    <property type="entry name" value="NAD(P)-binding Rossmann-like Domain"/>
    <property type="match status" value="1"/>
</dbReference>
<dbReference type="EMBL" id="MATO01000016">
    <property type="protein sequence ID" value="OCS92381.1"/>
    <property type="molecule type" value="Genomic_DNA"/>
</dbReference>
<dbReference type="InterPro" id="IPR036291">
    <property type="entry name" value="NAD(P)-bd_dom_sf"/>
</dbReference>
<dbReference type="SUPFAM" id="SSF51735">
    <property type="entry name" value="NAD(P)-binding Rossmann-fold domains"/>
    <property type="match status" value="1"/>
</dbReference>
<organism evidence="3 4">
    <name type="scientific">Caryophanon latum</name>
    <dbReference type="NCBI Taxonomy" id="33977"/>
    <lineage>
        <taxon>Bacteria</taxon>
        <taxon>Bacillati</taxon>
        <taxon>Bacillota</taxon>
        <taxon>Bacilli</taxon>
        <taxon>Bacillales</taxon>
        <taxon>Caryophanaceae</taxon>
        <taxon>Caryophanon</taxon>
    </lineage>
</organism>
<gene>
    <name evidence="3" type="ORF">A6K76_06995</name>
</gene>
<accession>A0A1C0YYW7</accession>
<comment type="caution">
    <text evidence="3">The sequence shown here is derived from an EMBL/GenBank/DDBJ whole genome shotgun (WGS) entry which is preliminary data.</text>
</comment>
<evidence type="ECO:0000313" key="3">
    <source>
        <dbReference type="EMBL" id="OCS92381.1"/>
    </source>
</evidence>
<dbReference type="CDD" id="cd05233">
    <property type="entry name" value="SDR_c"/>
    <property type="match status" value="1"/>
</dbReference>
<name>A0A1C0YYW7_9BACL</name>
<dbReference type="AlphaFoldDB" id="A0A1C0YYW7"/>
<keyword evidence="4" id="KW-1185">Reference proteome</keyword>